<evidence type="ECO:0000259" key="6">
    <source>
        <dbReference type="Pfam" id="PF01967"/>
    </source>
</evidence>
<evidence type="ECO:0000256" key="4">
    <source>
        <dbReference type="ARBA" id="ARBA00023150"/>
    </source>
</evidence>
<dbReference type="NCBIfam" id="TIGR00581">
    <property type="entry name" value="moaC"/>
    <property type="match status" value="1"/>
</dbReference>
<dbReference type="Gene3D" id="3.30.70.640">
    <property type="entry name" value="Molybdopterin cofactor biosynthesis C (MoaC) domain"/>
    <property type="match status" value="1"/>
</dbReference>
<feature type="domain" description="Molybdopterin cofactor biosynthesis C (MoaC)" evidence="6">
    <location>
        <begin position="17"/>
        <end position="150"/>
    </location>
</feature>
<dbReference type="InterPro" id="IPR002820">
    <property type="entry name" value="Mopterin_CF_biosynth-C_dom"/>
</dbReference>
<dbReference type="UniPathway" id="UPA00344"/>
<dbReference type="NCBIfam" id="NF006870">
    <property type="entry name" value="PRK09364.1"/>
    <property type="match status" value="1"/>
</dbReference>
<evidence type="ECO:0000313" key="7">
    <source>
        <dbReference type="EMBL" id="CAB4343785.1"/>
    </source>
</evidence>
<reference evidence="7" key="1">
    <citation type="submission" date="2020-05" db="EMBL/GenBank/DDBJ databases">
        <authorList>
            <person name="Chiriac C."/>
            <person name="Salcher M."/>
            <person name="Ghai R."/>
            <person name="Kavagutti S V."/>
        </authorList>
    </citation>
    <scope>NUCLEOTIDE SEQUENCE</scope>
</reference>
<evidence type="ECO:0000256" key="5">
    <source>
        <dbReference type="ARBA" id="ARBA00023239"/>
    </source>
</evidence>
<name>A0A6J5ZNH3_9ZZZZ</name>
<dbReference type="EC" id="4.6.1.17" evidence="3"/>
<comment type="pathway">
    <text evidence="2">Cofactor biosynthesis; molybdopterin biosynthesis.</text>
</comment>
<dbReference type="InterPro" id="IPR050105">
    <property type="entry name" value="MoCo_biosynth_MoaA/MoaC"/>
</dbReference>
<evidence type="ECO:0000256" key="1">
    <source>
        <dbReference type="ARBA" id="ARBA00001637"/>
    </source>
</evidence>
<dbReference type="SUPFAM" id="SSF55040">
    <property type="entry name" value="Molybdenum cofactor biosynthesis protein C, MoaC"/>
    <property type="match status" value="1"/>
</dbReference>
<dbReference type="PANTHER" id="PTHR22960">
    <property type="entry name" value="MOLYBDOPTERIN COFACTOR SYNTHESIS PROTEIN A"/>
    <property type="match status" value="1"/>
</dbReference>
<dbReference type="Pfam" id="PF01967">
    <property type="entry name" value="MoaC"/>
    <property type="match status" value="1"/>
</dbReference>
<dbReference type="InterPro" id="IPR023045">
    <property type="entry name" value="MoaC"/>
</dbReference>
<dbReference type="InterPro" id="IPR036522">
    <property type="entry name" value="MoaC_sf"/>
</dbReference>
<dbReference type="EMBL" id="CAESAJ010000175">
    <property type="protein sequence ID" value="CAB4343785.1"/>
    <property type="molecule type" value="Genomic_DNA"/>
</dbReference>
<dbReference type="GO" id="GO:0006777">
    <property type="term" value="P:Mo-molybdopterin cofactor biosynthetic process"/>
    <property type="evidence" value="ECO:0007669"/>
    <property type="project" value="UniProtKB-KW"/>
</dbReference>
<dbReference type="GO" id="GO:0061799">
    <property type="term" value="F:cyclic pyranopterin monophosphate synthase activity"/>
    <property type="evidence" value="ECO:0007669"/>
    <property type="project" value="UniProtKB-EC"/>
</dbReference>
<keyword evidence="4" id="KW-0501">Molybdenum cofactor biosynthesis</keyword>
<dbReference type="PANTHER" id="PTHR22960:SF29">
    <property type="entry name" value="CYCLIC PYRANOPTERIN MONOPHOSPHATE SYNTHASE"/>
    <property type="match status" value="1"/>
</dbReference>
<evidence type="ECO:0000256" key="2">
    <source>
        <dbReference type="ARBA" id="ARBA00005046"/>
    </source>
</evidence>
<protein>
    <recommendedName>
        <fullName evidence="3">cyclic pyranopterin monophosphate synthase</fullName>
        <ecNumber evidence="3">4.6.1.17</ecNumber>
    </recommendedName>
</protein>
<evidence type="ECO:0000256" key="3">
    <source>
        <dbReference type="ARBA" id="ARBA00012575"/>
    </source>
</evidence>
<organism evidence="7">
    <name type="scientific">freshwater metagenome</name>
    <dbReference type="NCBI Taxonomy" id="449393"/>
    <lineage>
        <taxon>unclassified sequences</taxon>
        <taxon>metagenomes</taxon>
        <taxon>ecological metagenomes</taxon>
    </lineage>
</organism>
<gene>
    <name evidence="7" type="ORF">UFOPK3770_01216</name>
</gene>
<keyword evidence="5" id="KW-0456">Lyase</keyword>
<comment type="catalytic activity">
    <reaction evidence="1">
        <text>(8S)-3',8-cyclo-7,8-dihydroguanosine 5'-triphosphate = cyclic pyranopterin phosphate + diphosphate</text>
        <dbReference type="Rhea" id="RHEA:49580"/>
        <dbReference type="ChEBI" id="CHEBI:33019"/>
        <dbReference type="ChEBI" id="CHEBI:59648"/>
        <dbReference type="ChEBI" id="CHEBI:131766"/>
        <dbReference type="EC" id="4.6.1.17"/>
    </reaction>
</comment>
<dbReference type="CDD" id="cd01420">
    <property type="entry name" value="MoaC_PE"/>
    <property type="match status" value="1"/>
</dbReference>
<proteinExistence type="inferred from homology"/>
<dbReference type="AlphaFoldDB" id="A0A6J5ZNH3"/>
<dbReference type="HAMAP" id="MF_01224_B">
    <property type="entry name" value="MoaC_B"/>
    <property type="match status" value="1"/>
</dbReference>
<sequence>MTSQRLTHITEDGNAHMVDVSTRETTVRTATASGEVFVSQKVLDMLKDNTVPKGDVLATARIAGIMATKRTPDLIPLCHPIAVHGVDIDVSVDTDRVRIEVTVKTADRTGVEMEALTAVSVAALTVVDMIKAIDPGATISNIGVNEKDGGRNGLWKRPDSAKNTK</sequence>
<dbReference type="InterPro" id="IPR047594">
    <property type="entry name" value="MoaC_bact/euk"/>
</dbReference>
<accession>A0A6J5ZNH3</accession>